<dbReference type="SUPFAM" id="SSF48670">
    <property type="entry name" value="Transducin (heterotrimeric G protein), gamma chain"/>
    <property type="match status" value="1"/>
</dbReference>
<evidence type="ECO:0000259" key="11">
    <source>
        <dbReference type="PROSITE" id="PS50058"/>
    </source>
</evidence>
<dbReference type="AlphaFoldDB" id="A0A670K8V8"/>
<evidence type="ECO:0000256" key="2">
    <source>
        <dbReference type="ARBA" id="ARBA00007431"/>
    </source>
</evidence>
<keyword evidence="7 9" id="KW-0449">Lipoprotein</keyword>
<feature type="domain" description="G protein gamma" evidence="11">
    <location>
        <begin position="200"/>
        <end position="265"/>
    </location>
</feature>
<keyword evidence="6 9" id="KW-0807">Transducer</keyword>
<accession>A0A670K8V8</accession>
<evidence type="ECO:0000256" key="8">
    <source>
        <dbReference type="ARBA" id="ARBA00023289"/>
    </source>
</evidence>
<feature type="region of interest" description="Disordered" evidence="10">
    <location>
        <begin position="1"/>
        <end position="161"/>
    </location>
</feature>
<dbReference type="InterPro" id="IPR036284">
    <property type="entry name" value="GGL_sf"/>
</dbReference>
<reference evidence="12 13" key="1">
    <citation type="journal article" date="2019" name="Proc. Natl. Acad. Sci. U.S.A.">
        <title>Regulatory changes in pterin and carotenoid genes underlie balanced color polymorphisms in the wall lizard.</title>
        <authorList>
            <person name="Andrade P."/>
            <person name="Pinho C."/>
            <person name="Perez I de Lanuza G."/>
            <person name="Afonso S."/>
            <person name="Brejcha J."/>
            <person name="Rubin C.J."/>
            <person name="Wallerman O."/>
            <person name="Pereira P."/>
            <person name="Sabatino S.J."/>
            <person name="Bellati A."/>
            <person name="Pellitteri-Rosa D."/>
            <person name="Bosakova Z."/>
            <person name="Bunikis I."/>
            <person name="Carretero M.A."/>
            <person name="Feiner N."/>
            <person name="Marsik P."/>
            <person name="Pauperio F."/>
            <person name="Salvi D."/>
            <person name="Soler L."/>
            <person name="While G.M."/>
            <person name="Uller T."/>
            <person name="Font E."/>
            <person name="Andersson L."/>
            <person name="Carneiro M."/>
        </authorList>
    </citation>
    <scope>NUCLEOTIDE SEQUENCE</scope>
</reference>
<comment type="similarity">
    <text evidence="2 9">Belongs to the G protein gamma family.</text>
</comment>
<dbReference type="Proteomes" id="UP000472272">
    <property type="component" value="Chromosome 18"/>
</dbReference>
<keyword evidence="8" id="KW-0636">Prenylation</keyword>
<evidence type="ECO:0000256" key="7">
    <source>
        <dbReference type="ARBA" id="ARBA00023288"/>
    </source>
</evidence>
<organism evidence="12 13">
    <name type="scientific">Podarcis muralis</name>
    <name type="common">Wall lizard</name>
    <name type="synonym">Lacerta muralis</name>
    <dbReference type="NCBI Taxonomy" id="64176"/>
    <lineage>
        <taxon>Eukaryota</taxon>
        <taxon>Metazoa</taxon>
        <taxon>Chordata</taxon>
        <taxon>Craniata</taxon>
        <taxon>Vertebrata</taxon>
        <taxon>Euteleostomi</taxon>
        <taxon>Lepidosauria</taxon>
        <taxon>Squamata</taxon>
        <taxon>Bifurcata</taxon>
        <taxon>Unidentata</taxon>
        <taxon>Episquamata</taxon>
        <taxon>Laterata</taxon>
        <taxon>Lacertibaenia</taxon>
        <taxon>Lacertidae</taxon>
        <taxon>Podarcis</taxon>
    </lineage>
</organism>
<dbReference type="Pfam" id="PF00631">
    <property type="entry name" value="G-gamma"/>
    <property type="match status" value="1"/>
</dbReference>
<dbReference type="Ensembl" id="ENSPMRT00000035239.1">
    <property type="protein sequence ID" value="ENSPMRP00000033216.1"/>
    <property type="gene ID" value="ENSPMRG00000021538.1"/>
</dbReference>
<feature type="compositionally biased region" description="Basic and acidic residues" evidence="10">
    <location>
        <begin position="133"/>
        <end position="161"/>
    </location>
</feature>
<evidence type="ECO:0000313" key="13">
    <source>
        <dbReference type="Proteomes" id="UP000472272"/>
    </source>
</evidence>
<dbReference type="Gene3D" id="4.10.260.10">
    <property type="entry name" value="Transducin (heterotrimeric G protein), gamma chain"/>
    <property type="match status" value="1"/>
</dbReference>
<dbReference type="GO" id="GO:0031681">
    <property type="term" value="F:G-protein beta-subunit binding"/>
    <property type="evidence" value="ECO:0007669"/>
    <property type="project" value="InterPro"/>
</dbReference>
<sequence>MNNAQREHAQSGPPPQSAYEPRPRSLPPRRRPSSRARIGRFRARSLSPPALARGDNLTAQLSARPASALGTRRAYWPSGAVGHRPFDGGQERTAGGLPCPPSGLGSRLGCAAGRGRRRRRRRLRQQRGKRRGGAAEKEGREKGERGKREARPQPQPHLREQEPWDCQEALLLSASQVCSKDVGRKAFQGLTQSPWQTMSTTNNIAQARKLVEQLRIEAGIERIKVSKASSELMNYCEQQARNDPLLVGVPASENPFKDKKPCTIL</sequence>
<reference evidence="12" key="2">
    <citation type="submission" date="2025-08" db="UniProtKB">
        <authorList>
            <consortium name="Ensembl"/>
        </authorList>
    </citation>
    <scope>IDENTIFICATION</scope>
</reference>
<dbReference type="SMART" id="SM00224">
    <property type="entry name" value="GGL"/>
    <property type="match status" value="1"/>
</dbReference>
<dbReference type="InterPro" id="IPR001770">
    <property type="entry name" value="G-protein_gamma"/>
</dbReference>
<evidence type="ECO:0000256" key="9">
    <source>
        <dbReference type="RuleBase" id="RU004973"/>
    </source>
</evidence>
<keyword evidence="13" id="KW-1185">Reference proteome</keyword>
<name>A0A670K8V8_PODMU</name>
<keyword evidence="5 9" id="KW-0472">Membrane</keyword>
<feature type="compositionally biased region" description="Low complexity" evidence="10">
    <location>
        <begin position="102"/>
        <end position="113"/>
    </location>
</feature>
<feature type="compositionally biased region" description="Basic residues" evidence="10">
    <location>
        <begin position="114"/>
        <end position="132"/>
    </location>
</feature>
<dbReference type="GO" id="GO:0007186">
    <property type="term" value="P:G protein-coupled receptor signaling pathway"/>
    <property type="evidence" value="ECO:0007669"/>
    <property type="project" value="InterPro"/>
</dbReference>
<dbReference type="PROSITE" id="PS50058">
    <property type="entry name" value="G_PROTEIN_GAMMA"/>
    <property type="match status" value="1"/>
</dbReference>
<keyword evidence="3 9" id="KW-1003">Cell membrane</keyword>
<feature type="compositionally biased region" description="Basic residues" evidence="10">
    <location>
        <begin position="27"/>
        <end position="43"/>
    </location>
</feature>
<evidence type="ECO:0000256" key="10">
    <source>
        <dbReference type="SAM" id="MobiDB-lite"/>
    </source>
</evidence>
<proteinExistence type="inferred from homology"/>
<evidence type="ECO:0000256" key="5">
    <source>
        <dbReference type="ARBA" id="ARBA00023136"/>
    </source>
</evidence>
<comment type="subunit">
    <text evidence="9">G proteins are composed of 3 units; alpha, beta and gamma.</text>
</comment>
<dbReference type="SMART" id="SM01224">
    <property type="entry name" value="G_gamma"/>
    <property type="match status" value="1"/>
</dbReference>
<comment type="subcellular location">
    <subcellularLocation>
        <location evidence="1 9">Cell membrane</location>
        <topology evidence="1 9">Lipid-anchor</topology>
        <orientation evidence="1 9">Cytoplasmic side</orientation>
    </subcellularLocation>
</comment>
<dbReference type="GO" id="GO:0005834">
    <property type="term" value="C:heterotrimeric G-protein complex"/>
    <property type="evidence" value="ECO:0007669"/>
    <property type="project" value="InterPro"/>
</dbReference>
<evidence type="ECO:0000313" key="12">
    <source>
        <dbReference type="Ensembl" id="ENSPMRP00000033216.1"/>
    </source>
</evidence>
<dbReference type="CDD" id="cd00068">
    <property type="entry name" value="GGL"/>
    <property type="match status" value="1"/>
</dbReference>
<dbReference type="GeneTree" id="ENSGT01100000263497"/>
<protein>
    <recommendedName>
        <fullName evidence="9">Guanine nucleotide-binding protein subunit gamma</fullName>
    </recommendedName>
</protein>
<evidence type="ECO:0000256" key="3">
    <source>
        <dbReference type="ARBA" id="ARBA00022475"/>
    </source>
</evidence>
<evidence type="ECO:0000256" key="4">
    <source>
        <dbReference type="ARBA" id="ARBA00022481"/>
    </source>
</evidence>
<dbReference type="FunFam" id="4.10.260.10:FF:000001">
    <property type="entry name" value="Guanine nucleotide-binding protein subunit gamma"/>
    <property type="match status" value="1"/>
</dbReference>
<dbReference type="PANTHER" id="PTHR13809">
    <property type="entry name" value="GUANINE NUCLEOTIDE-BINDING PROTEIN GAMMA SUBUNIT"/>
    <property type="match status" value="1"/>
</dbReference>
<keyword evidence="4" id="KW-0488">Methylation</keyword>
<evidence type="ECO:0000256" key="1">
    <source>
        <dbReference type="ARBA" id="ARBA00004342"/>
    </source>
</evidence>
<dbReference type="PRINTS" id="PR00321">
    <property type="entry name" value="GPROTEING"/>
</dbReference>
<evidence type="ECO:0000256" key="6">
    <source>
        <dbReference type="ARBA" id="ARBA00023224"/>
    </source>
</evidence>
<reference evidence="12" key="3">
    <citation type="submission" date="2025-09" db="UniProtKB">
        <authorList>
            <consortium name="Ensembl"/>
        </authorList>
    </citation>
    <scope>IDENTIFICATION</scope>
</reference>
<dbReference type="InterPro" id="IPR015898">
    <property type="entry name" value="G-protein_gamma-like_dom"/>
</dbReference>
<comment type="function">
    <text evidence="9">Guanine nucleotide-binding proteins (G proteins) are involved as a modulator or transducer in various transmembrane signaling systems. The beta and gamma chains are required for the GTPase activity, for replacement of GDP by GTP, and for G protein-effector interaction.</text>
</comment>